<evidence type="ECO:0000313" key="3">
    <source>
        <dbReference type="Proteomes" id="UP000064844"/>
    </source>
</evidence>
<dbReference type="InterPro" id="IPR058240">
    <property type="entry name" value="rSAM_sf"/>
</dbReference>
<keyword evidence="3" id="KW-1185">Reference proteome</keyword>
<dbReference type="Pfam" id="PF17820">
    <property type="entry name" value="PDZ_6"/>
    <property type="match status" value="1"/>
</dbReference>
<dbReference type="AlphaFoldDB" id="A0A0S2W3K9"/>
<gene>
    <name evidence="2" type="ORF">IB211_01571</name>
</gene>
<dbReference type="RefSeq" id="WP_242848472.1">
    <property type="nucleotide sequence ID" value="NZ_CALICV010000046.1"/>
</dbReference>
<dbReference type="InterPro" id="IPR001478">
    <property type="entry name" value="PDZ"/>
</dbReference>
<dbReference type="Pfam" id="PF19238">
    <property type="entry name" value="Radical_SAM_2"/>
    <property type="match status" value="1"/>
</dbReference>
<dbReference type="Proteomes" id="UP000064844">
    <property type="component" value="Chromosome"/>
</dbReference>
<feature type="domain" description="PDZ" evidence="1">
    <location>
        <begin position="1"/>
        <end position="30"/>
    </location>
</feature>
<dbReference type="Gene3D" id="2.30.42.10">
    <property type="match status" value="1"/>
</dbReference>
<dbReference type="STRING" id="1297617.IB211_01571"/>
<dbReference type="EMBL" id="CP011307">
    <property type="protein sequence ID" value="ALP93962.1"/>
    <property type="molecule type" value="Genomic_DNA"/>
</dbReference>
<dbReference type="KEGG" id="ibu:IB211_01571"/>
<dbReference type="PATRIC" id="fig|1297617.4.peg.1611"/>
<dbReference type="InterPro" id="IPR045375">
    <property type="entry name" value="Put_radical_SAM-like_N"/>
</dbReference>
<dbReference type="SUPFAM" id="SSF50156">
    <property type="entry name" value="PDZ domain-like"/>
    <property type="match status" value="1"/>
</dbReference>
<dbReference type="SUPFAM" id="SSF102114">
    <property type="entry name" value="Radical SAM enzymes"/>
    <property type="match status" value="1"/>
</dbReference>
<dbReference type="Gene3D" id="3.20.20.70">
    <property type="entry name" value="Aldolase class I"/>
    <property type="match status" value="1"/>
</dbReference>
<evidence type="ECO:0000313" key="2">
    <source>
        <dbReference type="EMBL" id="ALP93962.1"/>
    </source>
</evidence>
<protein>
    <submittedName>
        <fullName evidence="2">Fe-S oxidoreductase</fullName>
    </submittedName>
</protein>
<reference evidence="2 3" key="1">
    <citation type="journal article" date="2015" name="Nat. Commun.">
        <title>Production of butyrate from lysine and the Amadori product fructoselysine by a human gut commensal.</title>
        <authorList>
            <person name="Bui T.P."/>
            <person name="Ritari J."/>
            <person name="Boeren S."/>
            <person name="de Waard P."/>
            <person name="Plugge C.M."/>
            <person name="de Vos W.M."/>
        </authorList>
    </citation>
    <scope>NUCLEOTIDE SEQUENCE [LARGE SCALE GENOMIC DNA]</scope>
    <source>
        <strain evidence="2 3">AF211</strain>
    </source>
</reference>
<organism evidence="2 3">
    <name type="scientific">Intestinimonas butyriciproducens</name>
    <dbReference type="NCBI Taxonomy" id="1297617"/>
    <lineage>
        <taxon>Bacteria</taxon>
        <taxon>Bacillati</taxon>
        <taxon>Bacillota</taxon>
        <taxon>Clostridia</taxon>
        <taxon>Eubacteriales</taxon>
        <taxon>Intestinimonas</taxon>
    </lineage>
</organism>
<accession>A0A0S2W3K9</accession>
<sequence>MSTKIQSVDAGSPAERAGVHAGETLLEINGHRVVDVLDYKFHGYDPRLTLTLRAENGTTRTVRLRKREGEDMGLNFETYLMDCARSCANKCIFCFVDQLPKGMRDTLYFKDDDARLSFLMGNYITLTNLSDREAQRIIDLHISPINVSVHATDPALRSMLLGFPNGGRGLELMRRFAENGITMNCQIVSCPGINDGPALRKSMEDLAGMYPGVNSVSIVPVGLTRHRGGLYPLEPYQADTAAAVVDMVEAYGADCKERFGTTVFWCSDEFYLKAGRDIPADEYYEDYTQLENGVGMLRLLRTEFDAALGLMDPTEKPVSPFSTACGTSAAPWIREIVDRAAEKCHTKGTVYPILNDFFGHSVNVSGLVTGGDLIRQLRGRELGERLLLPVNMLRHGEDVFLDDVTLADVERELGVKVTPVNQDGFDLCDAIFEYHEGGRSHG</sequence>
<proteinExistence type="predicted"/>
<dbReference type="InterPro" id="IPR013785">
    <property type="entry name" value="Aldolase_TIM"/>
</dbReference>
<dbReference type="eggNOG" id="COG1625">
    <property type="taxonomic scope" value="Bacteria"/>
</dbReference>
<dbReference type="InterPro" id="IPR007549">
    <property type="entry name" value="DUF512"/>
</dbReference>
<dbReference type="InterPro" id="IPR036034">
    <property type="entry name" value="PDZ_sf"/>
</dbReference>
<dbReference type="PROSITE" id="PS50106">
    <property type="entry name" value="PDZ"/>
    <property type="match status" value="1"/>
</dbReference>
<name>A0A0S2W3K9_9FIRM</name>
<dbReference type="InterPro" id="IPR041489">
    <property type="entry name" value="PDZ_6"/>
</dbReference>
<evidence type="ECO:0000259" key="1">
    <source>
        <dbReference type="PROSITE" id="PS50106"/>
    </source>
</evidence>
<reference evidence="3" key="2">
    <citation type="submission" date="2015-04" db="EMBL/GenBank/DDBJ databases">
        <title>A butyrogenic pathway from the amino acid lysine in a human gut commensal.</title>
        <authorList>
            <person name="de Vos W.M."/>
            <person name="Bui N.T.P."/>
            <person name="Plugge C.M."/>
            <person name="Ritari J."/>
        </authorList>
    </citation>
    <scope>NUCLEOTIDE SEQUENCE [LARGE SCALE GENOMIC DNA]</scope>
    <source>
        <strain evidence="3">AF211</strain>
    </source>
</reference>
<dbReference type="Pfam" id="PF04459">
    <property type="entry name" value="DUF512"/>
    <property type="match status" value="1"/>
</dbReference>